<sequence length="499" mass="57896">MTGSIGTPLYMAPELYEDDQHYGPAVDVYAFAFLAYEIVTGNEPFCENGKSATLTELIRKIKNGLRPKFEYNINDNMKDLIEKCWSQDPKERPSFDEIFEMLSSDFSFSDETVDEDELNEYLEMLNESRNATKQENELDKLKSELTLKNEENKNLQIEVSKLKNEIKNLHDEIDRLKNPDSNGDSNNSKCLHIKICAANRILSLRPFQKPDSYVTLRLKSQSSDLATTVYYDSNNPVWNEEFDLIFNDKNDFLIINMYNKSSKGDEKLMNQLELPVYDLMVYDQVDRKEIDIMLKKKKAGTLIFEVQALSLNEVQNSTKEYIDWKLVKDNFIKILLISGDVSGKSALLNRFVNDTNSYNDLATIGVYFKNRNIEIDGNSVEMQIWDSAAQERFRSITKTYFKGIHGIIICFDVNRKDSLLSINYWIKEFKEMDFDKKIPIVLSGNMIDAGNREVSYDEAEKFASENGWRYFETSAKENIGVEEPFRYIAIKSLKYKNKI</sequence>
<dbReference type="PROSITE" id="PS51419">
    <property type="entry name" value="RAB"/>
    <property type="match status" value="1"/>
</dbReference>
<dbReference type="Proteomes" id="UP001470230">
    <property type="component" value="Unassembled WGS sequence"/>
</dbReference>
<keyword evidence="1" id="KW-0547">Nucleotide-binding</keyword>
<dbReference type="Gene3D" id="3.40.50.300">
    <property type="entry name" value="P-loop containing nucleotide triphosphate hydrolases"/>
    <property type="match status" value="1"/>
</dbReference>
<dbReference type="Pfam" id="PF00071">
    <property type="entry name" value="Ras"/>
    <property type="match status" value="1"/>
</dbReference>
<evidence type="ECO:0000256" key="1">
    <source>
        <dbReference type="ARBA" id="ARBA00022741"/>
    </source>
</evidence>
<dbReference type="SUPFAM" id="SSF52540">
    <property type="entry name" value="P-loop containing nucleoside triphosphate hydrolases"/>
    <property type="match status" value="1"/>
</dbReference>
<evidence type="ECO:0000313" key="7">
    <source>
        <dbReference type="EMBL" id="KAK8847058.1"/>
    </source>
</evidence>
<dbReference type="Gene3D" id="2.60.40.150">
    <property type="entry name" value="C2 domain"/>
    <property type="match status" value="1"/>
</dbReference>
<dbReference type="InterPro" id="IPR027417">
    <property type="entry name" value="P-loop_NTPase"/>
</dbReference>
<protein>
    <submittedName>
        <fullName evidence="7">Gtr1/RagA G protein conserved region</fullName>
    </submittedName>
</protein>
<proteinExistence type="predicted"/>
<dbReference type="SUPFAM" id="SSF49562">
    <property type="entry name" value="C2 domain (Calcium/lipid-binding domain, CaLB)"/>
    <property type="match status" value="1"/>
</dbReference>
<accession>A0ABR2HGY2</accession>
<dbReference type="PANTHER" id="PTHR47977">
    <property type="entry name" value="RAS-RELATED PROTEIN RAB"/>
    <property type="match status" value="1"/>
</dbReference>
<dbReference type="Gene3D" id="1.10.510.10">
    <property type="entry name" value="Transferase(Phosphotransferase) domain 1"/>
    <property type="match status" value="1"/>
</dbReference>
<dbReference type="EMBL" id="JAPFFF010000028">
    <property type="protein sequence ID" value="KAK8847058.1"/>
    <property type="molecule type" value="Genomic_DNA"/>
</dbReference>
<evidence type="ECO:0000313" key="8">
    <source>
        <dbReference type="Proteomes" id="UP001470230"/>
    </source>
</evidence>
<dbReference type="Pfam" id="PF00069">
    <property type="entry name" value="Pkinase"/>
    <property type="match status" value="1"/>
</dbReference>
<dbReference type="Pfam" id="PF00168">
    <property type="entry name" value="C2"/>
    <property type="match status" value="1"/>
</dbReference>
<dbReference type="SUPFAM" id="SSF56112">
    <property type="entry name" value="Protein kinase-like (PK-like)"/>
    <property type="match status" value="1"/>
</dbReference>
<evidence type="ECO:0000313" key="6">
    <source>
        <dbReference type="EMBL" id="KAK8834999.1"/>
    </source>
</evidence>
<feature type="domain" description="Protein kinase" evidence="5">
    <location>
        <begin position="1"/>
        <end position="107"/>
    </location>
</feature>
<gene>
    <name evidence="7" type="ORF">M9Y10_019633</name>
    <name evidence="6" type="ORF">M9Y10_019956</name>
</gene>
<evidence type="ECO:0000259" key="5">
    <source>
        <dbReference type="PROSITE" id="PS50011"/>
    </source>
</evidence>
<name>A0ABR2HGY2_9EUKA</name>
<feature type="coiled-coil region" evidence="3">
    <location>
        <begin position="124"/>
        <end position="179"/>
    </location>
</feature>
<dbReference type="EMBL" id="JAPFFF010000254">
    <property type="protein sequence ID" value="KAK8834999.1"/>
    <property type="molecule type" value="Genomic_DNA"/>
</dbReference>
<feature type="domain" description="C2" evidence="4">
    <location>
        <begin position="171"/>
        <end position="289"/>
    </location>
</feature>
<dbReference type="InterPro" id="IPR035892">
    <property type="entry name" value="C2_domain_sf"/>
</dbReference>
<comment type="caution">
    <text evidence="7">The sequence shown here is derived from an EMBL/GenBank/DDBJ whole genome shotgun (WGS) entry which is preliminary data.</text>
</comment>
<evidence type="ECO:0000256" key="3">
    <source>
        <dbReference type="SAM" id="Coils"/>
    </source>
</evidence>
<dbReference type="SMART" id="SM00174">
    <property type="entry name" value="RHO"/>
    <property type="match status" value="1"/>
</dbReference>
<reference evidence="7 8" key="1">
    <citation type="submission" date="2024-04" db="EMBL/GenBank/DDBJ databases">
        <title>Tritrichomonas musculus Genome.</title>
        <authorList>
            <person name="Alves-Ferreira E."/>
            <person name="Grigg M."/>
            <person name="Lorenzi H."/>
            <person name="Galac M."/>
        </authorList>
    </citation>
    <scope>NUCLEOTIDE SEQUENCE [LARGE SCALE GENOMIC DNA]</scope>
    <source>
        <strain evidence="7 8">EAF2021</strain>
    </source>
</reference>
<keyword evidence="3" id="KW-0175">Coiled coil</keyword>
<evidence type="ECO:0000259" key="4">
    <source>
        <dbReference type="PROSITE" id="PS50004"/>
    </source>
</evidence>
<dbReference type="InterPro" id="IPR001806">
    <property type="entry name" value="Small_GTPase"/>
</dbReference>
<evidence type="ECO:0000256" key="2">
    <source>
        <dbReference type="ARBA" id="ARBA00023134"/>
    </source>
</evidence>
<dbReference type="SMART" id="SM00173">
    <property type="entry name" value="RAS"/>
    <property type="match status" value="1"/>
</dbReference>
<dbReference type="SMART" id="SM00239">
    <property type="entry name" value="C2"/>
    <property type="match status" value="1"/>
</dbReference>
<dbReference type="InterPro" id="IPR005225">
    <property type="entry name" value="Small_GTP-bd"/>
</dbReference>
<dbReference type="InterPro" id="IPR000008">
    <property type="entry name" value="C2_dom"/>
</dbReference>
<dbReference type="PROSITE" id="PS50004">
    <property type="entry name" value="C2"/>
    <property type="match status" value="1"/>
</dbReference>
<dbReference type="NCBIfam" id="TIGR00231">
    <property type="entry name" value="small_GTP"/>
    <property type="match status" value="1"/>
</dbReference>
<dbReference type="PROSITE" id="PS51421">
    <property type="entry name" value="RAS"/>
    <property type="match status" value="1"/>
</dbReference>
<keyword evidence="2" id="KW-0342">GTP-binding</keyword>
<keyword evidence="8" id="KW-1185">Reference proteome</keyword>
<dbReference type="InterPro" id="IPR050227">
    <property type="entry name" value="Rab"/>
</dbReference>
<dbReference type="CDD" id="cd00154">
    <property type="entry name" value="Rab"/>
    <property type="match status" value="1"/>
</dbReference>
<dbReference type="InterPro" id="IPR000719">
    <property type="entry name" value="Prot_kinase_dom"/>
</dbReference>
<dbReference type="InterPro" id="IPR011009">
    <property type="entry name" value="Kinase-like_dom_sf"/>
</dbReference>
<dbReference type="SMART" id="SM00175">
    <property type="entry name" value="RAB"/>
    <property type="match status" value="1"/>
</dbReference>
<dbReference type="PROSITE" id="PS50011">
    <property type="entry name" value="PROTEIN_KINASE_DOM"/>
    <property type="match status" value="1"/>
</dbReference>
<dbReference type="PRINTS" id="PR00449">
    <property type="entry name" value="RASTRNSFRMNG"/>
</dbReference>
<organism evidence="7 8">
    <name type="scientific">Tritrichomonas musculus</name>
    <dbReference type="NCBI Taxonomy" id="1915356"/>
    <lineage>
        <taxon>Eukaryota</taxon>
        <taxon>Metamonada</taxon>
        <taxon>Parabasalia</taxon>
        <taxon>Tritrichomonadida</taxon>
        <taxon>Tritrichomonadidae</taxon>
        <taxon>Tritrichomonas</taxon>
    </lineage>
</organism>